<keyword evidence="3" id="KW-1185">Reference proteome</keyword>
<dbReference type="Gene3D" id="3.90.45.10">
    <property type="entry name" value="Peptide deformylase"/>
    <property type="match status" value="1"/>
</dbReference>
<organism evidence="2 3">
    <name type="scientific">Methanobacterium paludis (strain DSM 25820 / JCM 18151 / SWAN1)</name>
    <dbReference type="NCBI Taxonomy" id="868131"/>
    <lineage>
        <taxon>Archaea</taxon>
        <taxon>Methanobacteriati</taxon>
        <taxon>Methanobacteriota</taxon>
        <taxon>Methanomada group</taxon>
        <taxon>Methanobacteria</taxon>
        <taxon>Methanobacteriales</taxon>
        <taxon>Methanobacteriaceae</taxon>
        <taxon>Methanobacterium</taxon>
    </lineage>
</organism>
<accession>F6D258</accession>
<evidence type="ECO:0000313" key="2">
    <source>
        <dbReference type="EMBL" id="AEG17924.1"/>
    </source>
</evidence>
<dbReference type="AlphaFoldDB" id="F6D258"/>
<protein>
    <recommendedName>
        <fullName evidence="1">Retropepsin-like aspartic endopeptidase domain-containing protein</fullName>
    </recommendedName>
</protein>
<evidence type="ECO:0000259" key="1">
    <source>
        <dbReference type="Pfam" id="PF05618"/>
    </source>
</evidence>
<dbReference type="SUPFAM" id="SSF56420">
    <property type="entry name" value="Peptide deformylase"/>
    <property type="match status" value="1"/>
</dbReference>
<dbReference type="KEGG" id="mew:MSWAN_0899"/>
<dbReference type="InterPro" id="IPR008503">
    <property type="entry name" value="Asp_endopeptidase"/>
</dbReference>
<dbReference type="eggNOG" id="arCOG04821">
    <property type="taxonomic scope" value="Archaea"/>
</dbReference>
<gene>
    <name evidence="2" type="ordered locus">MSWAN_0899</name>
</gene>
<reference evidence="2 3" key="1">
    <citation type="journal article" date="2014" name="Int. J. Syst. Evol. Microbiol.">
        <title>Methanobacterium paludis sp. nov. and a novel strain of Methanobacterium lacus isolated from northern peatlands.</title>
        <authorList>
            <person name="Cadillo-Quiroz H."/>
            <person name="Brauer S.L."/>
            <person name="Goodson N."/>
            <person name="Yavitt J.B."/>
            <person name="Zinder S.H."/>
        </authorList>
    </citation>
    <scope>NUCLEOTIDE SEQUENCE [LARGE SCALE GENOMIC DNA]</scope>
    <source>
        <strain evidence="3">DSM 25820 / JCM 18151 / SWAN1</strain>
    </source>
</reference>
<dbReference type="InterPro" id="IPR036821">
    <property type="entry name" value="Peptide_deformylase_sf"/>
</dbReference>
<dbReference type="EMBL" id="CP002772">
    <property type="protein sequence ID" value="AEG17924.1"/>
    <property type="molecule type" value="Genomic_DNA"/>
</dbReference>
<dbReference type="STRING" id="868131.MSWAN_0899"/>
<dbReference type="RefSeq" id="WP_013825426.1">
    <property type="nucleotide sequence ID" value="NC_015574.1"/>
</dbReference>
<dbReference type="HOGENOM" id="CLU_1521900_0_0_2"/>
<evidence type="ECO:0000313" key="3">
    <source>
        <dbReference type="Proteomes" id="UP000009231"/>
    </source>
</evidence>
<name>F6D258_METPW</name>
<dbReference type="Proteomes" id="UP000009231">
    <property type="component" value="Chromosome"/>
</dbReference>
<feature type="domain" description="Retropepsin-like aspartic endopeptidase" evidence="1">
    <location>
        <begin position="45"/>
        <end position="146"/>
    </location>
</feature>
<dbReference type="Pfam" id="PF05618">
    <property type="entry name" value="Zn_protease"/>
    <property type="match status" value="1"/>
</dbReference>
<sequence length="195" mass="22841">MDPNILNHQKEYKLEYKKLLKQLSFGIQEKKLIENLEIPEDAFLPFLFSIKFGGDWSLKTDSVNAMAIKEKITRYNADKMEGYTLEKVFLFLNPRILKETGRVRRLEKCGNKKDREIVERPFRVKVDAERIINAVLDPFTMKITIKDMQGPLIFEGSSAYGISHEMEHLSGSESKGKFLWEFKYILKDTEINKQK</sequence>
<dbReference type="GeneID" id="10668401"/>
<proteinExistence type="predicted"/>